<dbReference type="EMBL" id="JACCBE010000001">
    <property type="protein sequence ID" value="NYD56677.1"/>
    <property type="molecule type" value="Genomic_DNA"/>
</dbReference>
<feature type="transmembrane region" description="Helical" evidence="4">
    <location>
        <begin position="34"/>
        <end position="59"/>
    </location>
</feature>
<dbReference type="Pfam" id="PF01066">
    <property type="entry name" value="CDP-OH_P_transf"/>
    <property type="match status" value="1"/>
</dbReference>
<keyword evidence="4" id="KW-1133">Transmembrane helix</keyword>
<evidence type="ECO:0000313" key="6">
    <source>
        <dbReference type="Proteomes" id="UP000516957"/>
    </source>
</evidence>
<dbReference type="GO" id="GO:0008654">
    <property type="term" value="P:phospholipid biosynthetic process"/>
    <property type="evidence" value="ECO:0007669"/>
    <property type="project" value="InterPro"/>
</dbReference>
<dbReference type="Gene3D" id="1.20.120.1760">
    <property type="match status" value="1"/>
</dbReference>
<reference evidence="5 6" key="1">
    <citation type="submission" date="2020-07" db="EMBL/GenBank/DDBJ databases">
        <title>Sequencing the genomes of 1000 actinobacteria strains.</title>
        <authorList>
            <person name="Klenk H.-P."/>
        </authorList>
    </citation>
    <scope>NUCLEOTIDE SEQUENCE [LARGE SCALE GENOMIC DNA]</scope>
    <source>
        <strain evidence="5 6">DSM 18965</strain>
    </source>
</reference>
<dbReference type="PROSITE" id="PS00379">
    <property type="entry name" value="CDP_ALCOHOL_P_TRANSF"/>
    <property type="match status" value="1"/>
</dbReference>
<dbReference type="GO" id="GO:0016020">
    <property type="term" value="C:membrane"/>
    <property type="evidence" value="ECO:0007669"/>
    <property type="project" value="InterPro"/>
</dbReference>
<sequence>MLDAPARRALGPGLDAAAAGLDRLGVRPLAVTGLGWLVGLAACVAVATSHWSTALVLWLANRLLDGLDGPLARRRGATDLGGYLDLLADFSVYGGFVLAVGVAVPEARLACLVLLLTYYVSGTAFLTLAPLLEKRGARGDGRSVLFVGGLAEGTETVLAYAVLCLLPGHAETVLWVFAAMVALTALQRIALGVRSLGERSPGIQDRRPLRTTPETRPAEETP</sequence>
<keyword evidence="4" id="KW-0812">Transmembrane</keyword>
<evidence type="ECO:0000256" key="3">
    <source>
        <dbReference type="SAM" id="MobiDB-lite"/>
    </source>
</evidence>
<gene>
    <name evidence="5" type="ORF">BKA08_000915</name>
</gene>
<dbReference type="RefSeq" id="WP_219633622.1">
    <property type="nucleotide sequence ID" value="NZ_CP059163.1"/>
</dbReference>
<keyword evidence="4" id="KW-0472">Membrane</keyword>
<dbReference type="GO" id="GO:0016780">
    <property type="term" value="F:phosphotransferase activity, for other substituted phosphate groups"/>
    <property type="evidence" value="ECO:0007669"/>
    <property type="project" value="InterPro"/>
</dbReference>
<evidence type="ECO:0000313" key="5">
    <source>
        <dbReference type="EMBL" id="NYD56677.1"/>
    </source>
</evidence>
<organism evidence="5 6">
    <name type="scientific">Nocardioides marinisabuli</name>
    <dbReference type="NCBI Taxonomy" id="419476"/>
    <lineage>
        <taxon>Bacteria</taxon>
        <taxon>Bacillati</taxon>
        <taxon>Actinomycetota</taxon>
        <taxon>Actinomycetes</taxon>
        <taxon>Propionibacteriales</taxon>
        <taxon>Nocardioidaceae</taxon>
        <taxon>Nocardioides</taxon>
    </lineage>
</organism>
<dbReference type="Proteomes" id="UP000516957">
    <property type="component" value="Unassembled WGS sequence"/>
</dbReference>
<name>A0A7Y9JP72_9ACTN</name>
<dbReference type="InterPro" id="IPR043130">
    <property type="entry name" value="CDP-OH_PTrfase_TM_dom"/>
</dbReference>
<evidence type="ECO:0000256" key="1">
    <source>
        <dbReference type="ARBA" id="ARBA00022679"/>
    </source>
</evidence>
<evidence type="ECO:0000256" key="4">
    <source>
        <dbReference type="SAM" id="Phobius"/>
    </source>
</evidence>
<dbReference type="InterPro" id="IPR000462">
    <property type="entry name" value="CDP-OH_P_trans"/>
</dbReference>
<comment type="caution">
    <text evidence="5">The sequence shown here is derived from an EMBL/GenBank/DDBJ whole genome shotgun (WGS) entry which is preliminary data.</text>
</comment>
<keyword evidence="6" id="KW-1185">Reference proteome</keyword>
<dbReference type="AlphaFoldDB" id="A0A7Y9JP72"/>
<feature type="region of interest" description="Disordered" evidence="3">
    <location>
        <begin position="202"/>
        <end position="222"/>
    </location>
</feature>
<comment type="similarity">
    <text evidence="2">Belongs to the CDP-alcohol phosphatidyltransferase class-I family.</text>
</comment>
<feature type="transmembrane region" description="Helical" evidence="4">
    <location>
        <begin position="107"/>
        <end position="132"/>
    </location>
</feature>
<feature type="transmembrane region" description="Helical" evidence="4">
    <location>
        <begin position="80"/>
        <end position="101"/>
    </location>
</feature>
<proteinExistence type="inferred from homology"/>
<protein>
    <submittedName>
        <fullName evidence="5">Phosphatidylglycerophosphate synthase</fullName>
    </submittedName>
</protein>
<evidence type="ECO:0000256" key="2">
    <source>
        <dbReference type="RuleBase" id="RU003750"/>
    </source>
</evidence>
<keyword evidence="1 2" id="KW-0808">Transferase</keyword>
<dbReference type="InterPro" id="IPR048254">
    <property type="entry name" value="CDP_ALCOHOL_P_TRANSF_CS"/>
</dbReference>
<accession>A0A7Y9JP72</accession>